<dbReference type="Pfam" id="PF12146">
    <property type="entry name" value="Hydrolase_4"/>
    <property type="match status" value="1"/>
</dbReference>
<organism evidence="2 3">
    <name type="scientific">Actinomycetospora atypica</name>
    <dbReference type="NCBI Taxonomy" id="1290095"/>
    <lineage>
        <taxon>Bacteria</taxon>
        <taxon>Bacillati</taxon>
        <taxon>Actinomycetota</taxon>
        <taxon>Actinomycetes</taxon>
        <taxon>Pseudonocardiales</taxon>
        <taxon>Pseudonocardiaceae</taxon>
        <taxon>Actinomycetospora</taxon>
    </lineage>
</organism>
<keyword evidence="2" id="KW-0378">Hydrolase</keyword>
<dbReference type="SUPFAM" id="SSF53474">
    <property type="entry name" value="alpha/beta-Hydrolases"/>
    <property type="match status" value="1"/>
</dbReference>
<dbReference type="PANTHER" id="PTHR11614">
    <property type="entry name" value="PHOSPHOLIPASE-RELATED"/>
    <property type="match status" value="1"/>
</dbReference>
<dbReference type="Proteomes" id="UP001595947">
    <property type="component" value="Unassembled WGS sequence"/>
</dbReference>
<dbReference type="InterPro" id="IPR051044">
    <property type="entry name" value="MAG_DAG_Lipase"/>
</dbReference>
<dbReference type="RefSeq" id="WP_378037533.1">
    <property type="nucleotide sequence ID" value="NZ_JBHSIV010000020.1"/>
</dbReference>
<dbReference type="InterPro" id="IPR029058">
    <property type="entry name" value="AB_hydrolase_fold"/>
</dbReference>
<dbReference type="InterPro" id="IPR022742">
    <property type="entry name" value="Hydrolase_4"/>
</dbReference>
<accession>A0ABV9YMS2</accession>
<proteinExistence type="predicted"/>
<comment type="caution">
    <text evidence="2">The sequence shown here is derived from an EMBL/GenBank/DDBJ whole genome shotgun (WGS) entry which is preliminary data.</text>
</comment>
<gene>
    <name evidence="2" type="ORF">ACFPBZ_18325</name>
</gene>
<dbReference type="Gene3D" id="3.40.50.1820">
    <property type="entry name" value="alpha/beta hydrolase"/>
    <property type="match status" value="1"/>
</dbReference>
<feature type="domain" description="Serine aminopeptidase S33" evidence="1">
    <location>
        <begin position="27"/>
        <end position="274"/>
    </location>
</feature>
<evidence type="ECO:0000313" key="2">
    <source>
        <dbReference type="EMBL" id="MFC5064185.1"/>
    </source>
</evidence>
<sequence length="292" mass="31360">MSEPARIDLPSAGGHTVAVFRWLPDAEPRGVVQLTHGMGEHVLRYGDLADRLTALGFVVQGQDHRGHGATARANGTEPGALGAGGWRELVADVGRLVERGREDFPGVPVVLLGHSMGSFAVQQFLLDHSADVDAAVLSGTTLLDQLEGAIDTSGPVDLSAFNAPFAPARTDYDWLSRDEAQVDAYVADPWCGFGLDATSGAEMFAAGRDVADPQRLDAMQKELPVYVAVGEHDPVSGPVVLAQALVDRYRTAGLTDVTFRVWPEARHEIFNETNRDEVDGELIGWIRDAVKV</sequence>
<evidence type="ECO:0000313" key="3">
    <source>
        <dbReference type="Proteomes" id="UP001595947"/>
    </source>
</evidence>
<keyword evidence="3" id="KW-1185">Reference proteome</keyword>
<name>A0ABV9YMS2_9PSEU</name>
<dbReference type="GO" id="GO:0016787">
    <property type="term" value="F:hydrolase activity"/>
    <property type="evidence" value="ECO:0007669"/>
    <property type="project" value="UniProtKB-KW"/>
</dbReference>
<dbReference type="EMBL" id="JBHSIV010000020">
    <property type="protein sequence ID" value="MFC5064185.1"/>
    <property type="molecule type" value="Genomic_DNA"/>
</dbReference>
<protein>
    <submittedName>
        <fullName evidence="2">Alpha/beta fold hydrolase</fullName>
    </submittedName>
</protein>
<reference evidence="3" key="1">
    <citation type="journal article" date="2019" name="Int. J. Syst. Evol. Microbiol.">
        <title>The Global Catalogue of Microorganisms (GCM) 10K type strain sequencing project: providing services to taxonomists for standard genome sequencing and annotation.</title>
        <authorList>
            <consortium name="The Broad Institute Genomics Platform"/>
            <consortium name="The Broad Institute Genome Sequencing Center for Infectious Disease"/>
            <person name="Wu L."/>
            <person name="Ma J."/>
        </authorList>
    </citation>
    <scope>NUCLEOTIDE SEQUENCE [LARGE SCALE GENOMIC DNA]</scope>
    <source>
        <strain evidence="3">CGMCC 4.7093</strain>
    </source>
</reference>
<evidence type="ECO:0000259" key="1">
    <source>
        <dbReference type="Pfam" id="PF12146"/>
    </source>
</evidence>